<dbReference type="AlphaFoldDB" id="A0A8S0W0V9"/>
<accession>A0A8S0W0V9</accession>
<feature type="compositionally biased region" description="Polar residues" evidence="1">
    <location>
        <begin position="121"/>
        <end position="130"/>
    </location>
</feature>
<evidence type="ECO:0000256" key="1">
    <source>
        <dbReference type="SAM" id="MobiDB-lite"/>
    </source>
</evidence>
<gene>
    <name evidence="2" type="ORF">AAE3_LOCUS13052</name>
</gene>
<keyword evidence="3" id="KW-1185">Reference proteome</keyword>
<evidence type="ECO:0000313" key="3">
    <source>
        <dbReference type="Proteomes" id="UP000467700"/>
    </source>
</evidence>
<feature type="region of interest" description="Disordered" evidence="1">
    <location>
        <begin position="101"/>
        <end position="136"/>
    </location>
</feature>
<evidence type="ECO:0000313" key="2">
    <source>
        <dbReference type="EMBL" id="CAA7270804.1"/>
    </source>
</evidence>
<dbReference type="EMBL" id="CACVBS010000097">
    <property type="protein sequence ID" value="CAA7270804.1"/>
    <property type="molecule type" value="Genomic_DNA"/>
</dbReference>
<reference evidence="2 3" key="1">
    <citation type="submission" date="2020-01" db="EMBL/GenBank/DDBJ databases">
        <authorList>
            <person name="Gupta K D."/>
        </authorList>
    </citation>
    <scope>NUCLEOTIDE SEQUENCE [LARGE SCALE GENOMIC DNA]</scope>
</reference>
<comment type="caution">
    <text evidence="2">The sequence shown here is derived from an EMBL/GenBank/DDBJ whole genome shotgun (WGS) entry which is preliminary data.</text>
</comment>
<proteinExistence type="predicted"/>
<dbReference type="Proteomes" id="UP000467700">
    <property type="component" value="Unassembled WGS sequence"/>
</dbReference>
<name>A0A8S0W0V9_CYCAE</name>
<sequence>MPHKFAADQLALIKDLGPYAKHAKSNHTYTEFEARVFNLWSICWPLKAKDFDDQDFLEAYWTIVKRQHIRHQLQWAAFSSTPKKEWEIYLSVCEARCGIAKDTSLNGGPSRPRPRPHPITKKSTVQQPSLPTEDKP</sequence>
<protein>
    <submittedName>
        <fullName evidence="2">Uncharacterized protein</fullName>
    </submittedName>
</protein>
<organism evidence="2 3">
    <name type="scientific">Cyclocybe aegerita</name>
    <name type="common">Black poplar mushroom</name>
    <name type="synonym">Agrocybe aegerita</name>
    <dbReference type="NCBI Taxonomy" id="1973307"/>
    <lineage>
        <taxon>Eukaryota</taxon>
        <taxon>Fungi</taxon>
        <taxon>Dikarya</taxon>
        <taxon>Basidiomycota</taxon>
        <taxon>Agaricomycotina</taxon>
        <taxon>Agaricomycetes</taxon>
        <taxon>Agaricomycetidae</taxon>
        <taxon>Agaricales</taxon>
        <taxon>Agaricineae</taxon>
        <taxon>Bolbitiaceae</taxon>
        <taxon>Cyclocybe</taxon>
    </lineage>
</organism>